<evidence type="ECO:0000256" key="1">
    <source>
        <dbReference type="SAM" id="MobiDB-lite"/>
    </source>
</evidence>
<feature type="region of interest" description="Disordered" evidence="1">
    <location>
        <begin position="879"/>
        <end position="946"/>
    </location>
</feature>
<sequence>MESTHAWLEERMKELKKRCQEMEAELKKLGSVSPEKHLEAAEAIQAKIKEEKKQTSRLQRQQMEEFKELHAARLHEEELTRQKREIFAEMEATKRQLQETQWEAERQEQLQSAFHERLQSERLQLRRKERSLEELQAVKVKFIEDAKEEKTRRQELREKMRAWMQQQEAELEGLRAQVAAHPEEMEMHRERREALRSEADEAERRSEELVKQAEESRRLIPVYAEQRQEFLQQIWDMSAQDELNQDELTKGQRKLLQFQKKAWYSGHGAAELGTAAKGTVDRTDQVSVQRSVKRGFVLDRMDTWEEALAQWRTPTSPLATLRKEGATPPPTPPHSWWQTTRPASAASTEWIEGEAARPPSRPLLRSQSVGRARGPSCTGVPHGGWALRKPLGGSQGASPPLRPATARRARAARAARVLRVGTAEDGAESLFEDQEVAPRLVDSARRDKRPMDPNGYGYRPVPTEMDGATPSPGAAPGSKEAFQNKQWVAEKALRVMRHDSAGFATVDHSSVYGAALALPQLARSAGWTISYTGLAMRGLLFMVFNNLLQGFLLYMISKEERIINKFGSQMFLCDFAAHMERCPEGPNCVGPGGTSFTPSRLYPFELWTTRTFVRDSLVSLFPERKADILKDVDPGEYGVESYWLRLVCCFLFVLGLWHDLAGSWDMLDLLWYVPTQSELWIVPLAPKEEEEAAQPMPTMLLSDIAAHEAIEMDFVQFRVAGMPLHWKLFNLMCLLFPKMYLWLLTVDIGIVFLMETSEIEDMIINCVALGFILQIDELMMGIMPPECGKILESMKGYAKENRPPIHVRTRKSSSINKPGLGTFGRQTCGWLWFHGAWWPWSQWPASLWPSTMWSIASWKAIGVWSRSLCVYHGRATCRGSASSSDQSPSSSPSTQRMNPFGRCRTPLHRERTGTACPTGGEGSRTCFTAPPKWSEESPPCPALPDH</sequence>
<dbReference type="EMBL" id="CAXAMM010000703">
    <property type="protein sequence ID" value="CAK8988556.1"/>
    <property type="molecule type" value="Genomic_DNA"/>
</dbReference>
<feature type="region of interest" description="Disordered" evidence="1">
    <location>
        <begin position="320"/>
        <end position="340"/>
    </location>
</feature>
<evidence type="ECO:0000313" key="2">
    <source>
        <dbReference type="EMBL" id="CAK8988556.1"/>
    </source>
</evidence>
<gene>
    <name evidence="2" type="ORF">SCF082_LOCUS1441</name>
</gene>
<protein>
    <submittedName>
        <fullName evidence="2">Reticulocyte-binding protein 2 homolog a</fullName>
    </submittedName>
</protein>
<feature type="compositionally biased region" description="Low complexity" evidence="1">
    <location>
        <begin position="880"/>
        <end position="893"/>
    </location>
</feature>
<feature type="region of interest" description="Disordered" evidence="1">
    <location>
        <begin position="352"/>
        <end position="408"/>
    </location>
</feature>
<feature type="region of interest" description="Disordered" evidence="1">
    <location>
        <begin position="444"/>
        <end position="480"/>
    </location>
</feature>
<dbReference type="Proteomes" id="UP001642464">
    <property type="component" value="Unassembled WGS sequence"/>
</dbReference>
<name>A0ABP0HEA1_9DINO</name>
<accession>A0ABP0HEA1</accession>
<organism evidence="2 3">
    <name type="scientific">Durusdinium trenchii</name>
    <dbReference type="NCBI Taxonomy" id="1381693"/>
    <lineage>
        <taxon>Eukaryota</taxon>
        <taxon>Sar</taxon>
        <taxon>Alveolata</taxon>
        <taxon>Dinophyceae</taxon>
        <taxon>Suessiales</taxon>
        <taxon>Symbiodiniaceae</taxon>
        <taxon>Durusdinium</taxon>
    </lineage>
</organism>
<reference evidence="2 3" key="1">
    <citation type="submission" date="2024-02" db="EMBL/GenBank/DDBJ databases">
        <authorList>
            <person name="Chen Y."/>
            <person name="Shah S."/>
            <person name="Dougan E. K."/>
            <person name="Thang M."/>
            <person name="Chan C."/>
        </authorList>
    </citation>
    <scope>NUCLEOTIDE SEQUENCE [LARGE SCALE GENOMIC DNA]</scope>
</reference>
<proteinExistence type="predicted"/>
<keyword evidence="3" id="KW-1185">Reference proteome</keyword>
<feature type="region of interest" description="Disordered" evidence="1">
    <location>
        <begin position="179"/>
        <end position="210"/>
    </location>
</feature>
<comment type="caution">
    <text evidence="2">The sequence shown here is derived from an EMBL/GenBank/DDBJ whole genome shotgun (WGS) entry which is preliminary data.</text>
</comment>
<evidence type="ECO:0000313" key="3">
    <source>
        <dbReference type="Proteomes" id="UP001642464"/>
    </source>
</evidence>
<feature type="compositionally biased region" description="Basic and acidic residues" evidence="1">
    <location>
        <begin position="181"/>
        <end position="210"/>
    </location>
</feature>